<proteinExistence type="predicted"/>
<feature type="region of interest" description="Disordered" evidence="6">
    <location>
        <begin position="162"/>
        <end position="194"/>
    </location>
</feature>
<dbReference type="PANTHER" id="PTHR31422">
    <property type="entry name" value="BNAANNG28530D PROTEIN"/>
    <property type="match status" value="1"/>
</dbReference>
<evidence type="ECO:0000259" key="7">
    <source>
        <dbReference type="PROSITE" id="PS51775"/>
    </source>
</evidence>
<evidence type="ECO:0000313" key="9">
    <source>
        <dbReference type="Proteomes" id="UP000516437"/>
    </source>
</evidence>
<dbReference type="PROSITE" id="PS51775">
    <property type="entry name" value="GTD_BINDING"/>
    <property type="match status" value="1"/>
</dbReference>
<dbReference type="GO" id="GO:0016020">
    <property type="term" value="C:membrane"/>
    <property type="evidence" value="ECO:0007669"/>
    <property type="project" value="UniProtKB-SubCell"/>
</dbReference>
<dbReference type="GO" id="GO:0080115">
    <property type="term" value="F:myosin XI tail binding"/>
    <property type="evidence" value="ECO:0007669"/>
    <property type="project" value="UniProtKB-ARBA"/>
</dbReference>
<keyword evidence="4" id="KW-0472">Membrane</keyword>
<dbReference type="Proteomes" id="UP000516437">
    <property type="component" value="Chromosome 5"/>
</dbReference>
<keyword evidence="2" id="KW-0812">Transmembrane</keyword>
<evidence type="ECO:0000256" key="1">
    <source>
        <dbReference type="ARBA" id="ARBA00004370"/>
    </source>
</evidence>
<organism evidence="8 9">
    <name type="scientific">Morella rubra</name>
    <name type="common">Chinese bayberry</name>
    <dbReference type="NCBI Taxonomy" id="262757"/>
    <lineage>
        <taxon>Eukaryota</taxon>
        <taxon>Viridiplantae</taxon>
        <taxon>Streptophyta</taxon>
        <taxon>Embryophyta</taxon>
        <taxon>Tracheophyta</taxon>
        <taxon>Spermatophyta</taxon>
        <taxon>Magnoliopsida</taxon>
        <taxon>eudicotyledons</taxon>
        <taxon>Gunneridae</taxon>
        <taxon>Pentapetalae</taxon>
        <taxon>rosids</taxon>
        <taxon>fabids</taxon>
        <taxon>Fagales</taxon>
        <taxon>Myricaceae</taxon>
        <taxon>Morella</taxon>
    </lineage>
</organism>
<feature type="compositionally biased region" description="Polar residues" evidence="6">
    <location>
        <begin position="179"/>
        <end position="191"/>
    </location>
</feature>
<reference evidence="8 9" key="1">
    <citation type="journal article" date="2019" name="Plant Biotechnol. J.">
        <title>The red bayberry genome and genetic basis of sex determination.</title>
        <authorList>
            <person name="Jia H.M."/>
            <person name="Jia H.J."/>
            <person name="Cai Q.L."/>
            <person name="Wang Y."/>
            <person name="Zhao H.B."/>
            <person name="Yang W.F."/>
            <person name="Wang G.Y."/>
            <person name="Li Y.H."/>
            <person name="Zhan D.L."/>
            <person name="Shen Y.T."/>
            <person name="Niu Q.F."/>
            <person name="Chang L."/>
            <person name="Qiu J."/>
            <person name="Zhao L."/>
            <person name="Xie H.B."/>
            <person name="Fu W.Y."/>
            <person name="Jin J."/>
            <person name="Li X.W."/>
            <person name="Jiao Y."/>
            <person name="Zhou C.C."/>
            <person name="Tu T."/>
            <person name="Chai C.Y."/>
            <person name="Gao J.L."/>
            <person name="Fan L.J."/>
            <person name="van de Weg E."/>
            <person name="Wang J.Y."/>
            <person name="Gao Z.S."/>
        </authorList>
    </citation>
    <scope>NUCLEOTIDE SEQUENCE [LARGE SCALE GENOMIC DNA]</scope>
    <source>
        <tissue evidence="8">Leaves</tissue>
    </source>
</reference>
<keyword evidence="3" id="KW-1133">Transmembrane helix</keyword>
<dbReference type="OrthoDB" id="1105498at2759"/>
<dbReference type="InterPro" id="IPR007656">
    <property type="entry name" value="GTD-bd"/>
</dbReference>
<sequence length="474" mass="54135">MAETGLRSVMSETDISSIKETLQSQQQLMQKLYTELDKEREASATAASEALSMILRLQGEKAAVQMEASHYKRLAEEKMSYAENSLSIFEDAIHQKEMEIASLEFQVQAYRCKLLSVGCSDFGAYESRFPENLLLYRSDSCKAEKGANSIIRRLTSLPPMQLKDSYQNKSDLKRERSVSPMSDLTPTTVKQNADGELNDQNLDLERKPGSFGCGAFDSYWEQIRRLDDRVKEISACKVPGEDNSANLKGESMPSSLLPQVSTDIICDQSDREIDTNLEQVKLHKHVQEWEAIVSPSCFSTVQDIFEVPQINENHKAYEHQKTEESKLISKSENRLGKPDVISEDMFRLKVKDETERIKKLLLCAKHDKELSKEEDGASVDCMVLVHPRTGVTESLPEFQQLCQRIERLEGDRNNFRQEISEESEEELKLLKEIHEQLNMVQTELRSWRTKKSPPKDEQSLHLLTEICLAIGMKD</sequence>
<dbReference type="Pfam" id="PF04576">
    <property type="entry name" value="Zein-binding"/>
    <property type="match status" value="1"/>
</dbReference>
<name>A0A6A1VGI1_9ROSI</name>
<accession>A0A6A1VGI1</accession>
<evidence type="ECO:0000256" key="3">
    <source>
        <dbReference type="ARBA" id="ARBA00022989"/>
    </source>
</evidence>
<evidence type="ECO:0000256" key="2">
    <source>
        <dbReference type="ARBA" id="ARBA00022692"/>
    </source>
</evidence>
<feature type="coiled-coil region" evidence="5">
    <location>
        <begin position="398"/>
        <end position="450"/>
    </location>
</feature>
<evidence type="ECO:0000256" key="4">
    <source>
        <dbReference type="ARBA" id="ARBA00023136"/>
    </source>
</evidence>
<comment type="subcellular location">
    <subcellularLocation>
        <location evidence="1">Membrane</location>
    </subcellularLocation>
</comment>
<comment type="caution">
    <text evidence="8">The sequence shown here is derived from an EMBL/GenBank/DDBJ whole genome shotgun (WGS) entry which is preliminary data.</text>
</comment>
<dbReference type="AlphaFoldDB" id="A0A6A1VGI1"/>
<dbReference type="PANTHER" id="PTHR31422:SF1">
    <property type="entry name" value="GTD-BINDING DOMAIN-CONTAINING PROTEIN"/>
    <property type="match status" value="1"/>
</dbReference>
<evidence type="ECO:0000256" key="5">
    <source>
        <dbReference type="SAM" id="Coils"/>
    </source>
</evidence>
<gene>
    <name evidence="8" type="ORF">CJ030_MR5G023710</name>
</gene>
<feature type="domain" description="GTD-binding" evidence="7">
    <location>
        <begin position="13"/>
        <end position="111"/>
    </location>
</feature>
<keyword evidence="9" id="KW-1185">Reference proteome</keyword>
<dbReference type="EMBL" id="RXIC02000023">
    <property type="protein sequence ID" value="KAB1211982.1"/>
    <property type="molecule type" value="Genomic_DNA"/>
</dbReference>
<evidence type="ECO:0000313" key="8">
    <source>
        <dbReference type="EMBL" id="KAB1211982.1"/>
    </source>
</evidence>
<keyword evidence="5" id="KW-0175">Coiled coil</keyword>
<protein>
    <recommendedName>
        <fullName evidence="7">GTD-binding domain-containing protein</fullName>
    </recommendedName>
</protein>
<evidence type="ECO:0000256" key="6">
    <source>
        <dbReference type="SAM" id="MobiDB-lite"/>
    </source>
</evidence>